<evidence type="ECO:0000313" key="4">
    <source>
        <dbReference type="Proteomes" id="UP001195724"/>
    </source>
</evidence>
<keyword evidence="1" id="KW-0560">Oxidoreductase</keyword>
<protein>
    <submittedName>
        <fullName evidence="3">Dehydrogenase</fullName>
    </submittedName>
</protein>
<keyword evidence="4" id="KW-1185">Reference proteome</keyword>
<reference evidence="3 4" key="1">
    <citation type="submission" date="2021-01" db="EMBL/GenBank/DDBJ databases">
        <title>Sequencing the genomes of 1000 actinobacteria strains.</title>
        <authorList>
            <person name="Klenk H.-P."/>
        </authorList>
    </citation>
    <scope>NUCLEOTIDE SEQUENCE [LARGE SCALE GENOMIC DNA]</scope>
    <source>
        <strain evidence="3 4">DSM 44581</strain>
    </source>
</reference>
<feature type="domain" description="Gfo/Idh/MocA-like oxidoreductase N-terminal" evidence="2">
    <location>
        <begin position="10"/>
        <end position="122"/>
    </location>
</feature>
<name>A0ABS2S6P2_9PSEU</name>
<dbReference type="InterPro" id="IPR000683">
    <property type="entry name" value="Gfo/Idh/MocA-like_OxRdtase_N"/>
</dbReference>
<dbReference type="EMBL" id="JAFBCL010000001">
    <property type="protein sequence ID" value="MBM7811906.1"/>
    <property type="molecule type" value="Genomic_DNA"/>
</dbReference>
<dbReference type="Gene3D" id="3.40.50.720">
    <property type="entry name" value="NAD(P)-binding Rossmann-like Domain"/>
    <property type="match status" value="1"/>
</dbReference>
<dbReference type="SUPFAM" id="SSF51735">
    <property type="entry name" value="NAD(P)-binding Rossmann-fold domains"/>
    <property type="match status" value="1"/>
</dbReference>
<proteinExistence type="predicted"/>
<dbReference type="Proteomes" id="UP001195724">
    <property type="component" value="Unassembled WGS sequence"/>
</dbReference>
<comment type="caution">
    <text evidence="3">The sequence shown here is derived from an EMBL/GenBank/DDBJ whole genome shotgun (WGS) entry which is preliminary data.</text>
</comment>
<evidence type="ECO:0000256" key="1">
    <source>
        <dbReference type="ARBA" id="ARBA00023002"/>
    </source>
</evidence>
<gene>
    <name evidence="3" type="ORF">JOE68_002771</name>
</gene>
<dbReference type="InterPro" id="IPR036291">
    <property type="entry name" value="NAD(P)-bd_dom_sf"/>
</dbReference>
<dbReference type="InterPro" id="IPR050463">
    <property type="entry name" value="Gfo/Idh/MocA_oxidrdct_glycsds"/>
</dbReference>
<dbReference type="PANTHER" id="PTHR43818">
    <property type="entry name" value="BCDNA.GH03377"/>
    <property type="match status" value="1"/>
</dbReference>
<dbReference type="PANTHER" id="PTHR43818:SF11">
    <property type="entry name" value="BCDNA.GH03377"/>
    <property type="match status" value="1"/>
</dbReference>
<dbReference type="SUPFAM" id="SSF55347">
    <property type="entry name" value="Glyceraldehyde-3-phosphate dehydrogenase-like, C-terminal domain"/>
    <property type="match status" value="1"/>
</dbReference>
<organism evidence="3 4">
    <name type="scientific">Saccharothrix algeriensis</name>
    <dbReference type="NCBI Taxonomy" id="173560"/>
    <lineage>
        <taxon>Bacteria</taxon>
        <taxon>Bacillati</taxon>
        <taxon>Actinomycetota</taxon>
        <taxon>Actinomycetes</taxon>
        <taxon>Pseudonocardiales</taxon>
        <taxon>Pseudonocardiaceae</taxon>
        <taxon>Saccharothrix</taxon>
    </lineage>
</organism>
<accession>A0ABS2S6P2</accession>
<evidence type="ECO:0000313" key="3">
    <source>
        <dbReference type="EMBL" id="MBM7811906.1"/>
    </source>
</evidence>
<dbReference type="Pfam" id="PF01408">
    <property type="entry name" value="GFO_IDH_MocA"/>
    <property type="match status" value="1"/>
</dbReference>
<evidence type="ECO:0000259" key="2">
    <source>
        <dbReference type="Pfam" id="PF01408"/>
    </source>
</evidence>
<dbReference type="Gene3D" id="3.30.360.10">
    <property type="entry name" value="Dihydrodipicolinate Reductase, domain 2"/>
    <property type="match status" value="1"/>
</dbReference>
<sequence>MKMDPVDEQLRVGLVGAGPWAGRVHAPSLADHPGTRLTSVWARRPEAAAALAEPHGAQVAADLDELLSAVDAVAFAVPPEVQAGIATRAAGLGKHLILEKPIAAAVAEAERLAEAVDRAGVASLVVLTRRFAPETEEQLRQLREVGGWVGGAARWLNGALLGGPYADSPWRHDRGPLHDVGPHAFDLLDAALGRITDVIAAHRSESGLWQLVLAHEGGATSSASLSMAVPLNPGVSEVSVYGDHGYRVLADRGTTAQQCYTNLLDDFVAMVDSGTTTHRCDVHRGLHLQRIIDQAQRKAESAAAHLRGAPPAE</sequence>